<comment type="subcellular location">
    <subcellularLocation>
        <location evidence="1">Membrane</location>
        <topology evidence="1">Multi-pass membrane protein</topology>
    </subcellularLocation>
</comment>
<feature type="region of interest" description="Disordered" evidence="5">
    <location>
        <begin position="440"/>
        <end position="484"/>
    </location>
</feature>
<dbReference type="AlphaFoldDB" id="A0A077X107"/>
<feature type="transmembrane region" description="Helical" evidence="6">
    <location>
        <begin position="66"/>
        <end position="93"/>
    </location>
</feature>
<feature type="transmembrane region" description="Helical" evidence="6">
    <location>
        <begin position="199"/>
        <end position="218"/>
    </location>
</feature>
<evidence type="ECO:0000313" key="7">
    <source>
        <dbReference type="EMBL" id="CDS12903.1"/>
    </source>
</evidence>
<evidence type="ECO:0000256" key="5">
    <source>
        <dbReference type="SAM" id="MobiDB-lite"/>
    </source>
</evidence>
<feature type="transmembrane region" description="Helical" evidence="6">
    <location>
        <begin position="99"/>
        <end position="117"/>
    </location>
</feature>
<dbReference type="Pfam" id="PF03619">
    <property type="entry name" value="Solute_trans_a"/>
    <property type="match status" value="1"/>
</dbReference>
<feature type="compositionally biased region" description="Low complexity" evidence="5">
    <location>
        <begin position="526"/>
        <end position="548"/>
    </location>
</feature>
<feature type="transmembrane region" description="Helical" evidence="6">
    <location>
        <begin position="160"/>
        <end position="179"/>
    </location>
</feature>
<evidence type="ECO:0008006" key="8">
    <source>
        <dbReference type="Google" id="ProtNLM"/>
    </source>
</evidence>
<feature type="transmembrane region" description="Helical" evidence="6">
    <location>
        <begin position="238"/>
        <end position="258"/>
    </location>
</feature>
<feature type="transmembrane region" description="Helical" evidence="6">
    <location>
        <begin position="30"/>
        <end position="54"/>
    </location>
</feature>
<feature type="region of interest" description="Disordered" evidence="5">
    <location>
        <begin position="505"/>
        <end position="645"/>
    </location>
</feature>
<dbReference type="PANTHER" id="PTHR23423">
    <property type="entry name" value="ORGANIC SOLUTE TRANSPORTER-RELATED"/>
    <property type="match status" value="1"/>
</dbReference>
<dbReference type="GO" id="GO:0016020">
    <property type="term" value="C:membrane"/>
    <property type="evidence" value="ECO:0007669"/>
    <property type="project" value="UniProtKB-SubCell"/>
</dbReference>
<dbReference type="OrthoDB" id="5348404at2759"/>
<evidence type="ECO:0000256" key="6">
    <source>
        <dbReference type="SAM" id="Phobius"/>
    </source>
</evidence>
<gene>
    <name evidence="7" type="ORF">LRAMOSA05087</name>
</gene>
<accession>A0A077X107</accession>
<keyword evidence="4 6" id="KW-0472">Membrane</keyword>
<evidence type="ECO:0000256" key="4">
    <source>
        <dbReference type="ARBA" id="ARBA00023136"/>
    </source>
</evidence>
<dbReference type="InterPro" id="IPR005178">
    <property type="entry name" value="Ostalpha/TMEM184C"/>
</dbReference>
<evidence type="ECO:0000256" key="3">
    <source>
        <dbReference type="ARBA" id="ARBA00022989"/>
    </source>
</evidence>
<feature type="compositionally biased region" description="Polar residues" evidence="5">
    <location>
        <begin position="549"/>
        <end position="559"/>
    </location>
</feature>
<sequence length="668" mass="75255">MLRLLLTPVHSTVEGGGYGEGGAGAELNPFAIHLALVFTVVATCISSLSVWLHWKNYRKPNQQRQVIRILWMVPIYGISTYVSLVSLDVAFYVDTFRDIYEAFVIYAFFNLLLNKLGGERALIIMLHSRPPSENFFPGTLWSREIYVGDPYTFLFVKRGILQFVYVKPILAVLTMILKATGNYQEGDMSWSGSYLYLTFFYNLSVCLSLWCLMVFFYATKKDMTGFRPFPKFLCVKAIIFFSFWQSVIIALLVSAGFIPEGDGAENISVAIQDFLICLEMIPAAIAHSYSFSYEDYYDRNVHSARMPIMYAIRDSFGLKDVLMDSLDTLRGSKFNYRSFEPSEGVPHIGSSRTSRIMAGLRYSTSTAKKHWLEPAPVSRFLSAGRGMNGEVVIEQAEPLEFDDPDPWDEVEALYESSRTMVYGDYNYPVVDFRAPLWKQARYGNSSPTGSRARGYGGTDTSAAGMASVRKGKLRMPDRPPSRREGCVDVIVEQGKGNYVVVADISSQENEQQLSPTKTSPPPRSPRSPAARRQQQQQQQPTTIGPPRQLRTSRSTPSTETLTQHQQQRHLQPHPPHPPSSSLLPPSNPHPQPSFSSPQYSHPPSSSPPQQQQQQQQNNSNMESISSSTFSSHVTSPPDHSSTLHQPRRGIHQLFDEDNDDIFTNNVWK</sequence>
<reference evidence="7" key="1">
    <citation type="journal article" date="2014" name="Genome Announc.">
        <title>De novo whole-genome sequence and genome annotation of Lichtheimia ramosa.</title>
        <authorList>
            <person name="Linde J."/>
            <person name="Schwartze V."/>
            <person name="Binder U."/>
            <person name="Lass-Florl C."/>
            <person name="Voigt K."/>
            <person name="Horn F."/>
        </authorList>
    </citation>
    <scope>NUCLEOTIDE SEQUENCE</scope>
    <source>
        <strain evidence="7">JMRC FSU:6197</strain>
    </source>
</reference>
<dbReference type="EMBL" id="LK023368">
    <property type="protein sequence ID" value="CDS12903.1"/>
    <property type="molecule type" value="Genomic_DNA"/>
</dbReference>
<feature type="compositionally biased region" description="Basic and acidic residues" evidence="5">
    <location>
        <begin position="474"/>
        <end position="484"/>
    </location>
</feature>
<evidence type="ECO:0000256" key="2">
    <source>
        <dbReference type="ARBA" id="ARBA00022692"/>
    </source>
</evidence>
<evidence type="ECO:0000256" key="1">
    <source>
        <dbReference type="ARBA" id="ARBA00004141"/>
    </source>
</evidence>
<organism evidence="7">
    <name type="scientific">Lichtheimia ramosa</name>
    <dbReference type="NCBI Taxonomy" id="688394"/>
    <lineage>
        <taxon>Eukaryota</taxon>
        <taxon>Fungi</taxon>
        <taxon>Fungi incertae sedis</taxon>
        <taxon>Mucoromycota</taxon>
        <taxon>Mucoromycotina</taxon>
        <taxon>Mucoromycetes</taxon>
        <taxon>Mucorales</taxon>
        <taxon>Lichtheimiaceae</taxon>
        <taxon>Lichtheimia</taxon>
    </lineage>
</organism>
<proteinExistence type="predicted"/>
<keyword evidence="2 6" id="KW-0812">Transmembrane</keyword>
<protein>
    <recommendedName>
        <fullName evidence="8">DUF300-domain-containing protein</fullName>
    </recommendedName>
</protein>
<feature type="compositionally biased region" description="Low complexity" evidence="5">
    <location>
        <begin position="592"/>
        <end position="637"/>
    </location>
</feature>
<keyword evidence="3 6" id="KW-1133">Transmembrane helix</keyword>
<name>A0A077X107_9FUNG</name>
<dbReference type="SMART" id="SM01417">
    <property type="entry name" value="Solute_trans_a"/>
    <property type="match status" value="1"/>
</dbReference>